<evidence type="ECO:0000313" key="3">
    <source>
        <dbReference type="EMBL" id="OHA84124.1"/>
    </source>
</evidence>
<reference evidence="3 4" key="1">
    <citation type="journal article" date="2016" name="Nat. Commun.">
        <title>Thousands of microbial genomes shed light on interconnected biogeochemical processes in an aquifer system.</title>
        <authorList>
            <person name="Anantharaman K."/>
            <person name="Brown C.T."/>
            <person name="Hug L.A."/>
            <person name="Sharon I."/>
            <person name="Castelle C.J."/>
            <person name="Probst A.J."/>
            <person name="Thomas B.C."/>
            <person name="Singh A."/>
            <person name="Wilkins M.J."/>
            <person name="Karaoz U."/>
            <person name="Brodie E.L."/>
            <person name="Williams K.H."/>
            <person name="Hubbard S.S."/>
            <person name="Banfield J.F."/>
        </authorList>
    </citation>
    <scope>NUCLEOTIDE SEQUENCE [LARGE SCALE GENOMIC DNA]</scope>
</reference>
<dbReference type="AlphaFoldDB" id="A0A1G2SGP7"/>
<proteinExistence type="predicted"/>
<feature type="domain" description="DUF306" evidence="2">
    <location>
        <begin position="265"/>
        <end position="359"/>
    </location>
</feature>
<evidence type="ECO:0000259" key="2">
    <source>
        <dbReference type="Pfam" id="PF03724"/>
    </source>
</evidence>
<dbReference type="PANTHER" id="PTHR35535">
    <property type="entry name" value="HEAT SHOCK PROTEIN HSLJ"/>
    <property type="match status" value="1"/>
</dbReference>
<feature type="transmembrane region" description="Helical" evidence="1">
    <location>
        <begin position="20"/>
        <end position="41"/>
    </location>
</feature>
<dbReference type="PANTHER" id="PTHR35535:SF2">
    <property type="entry name" value="DUF306 DOMAIN-CONTAINING PROTEIN"/>
    <property type="match status" value="1"/>
</dbReference>
<evidence type="ECO:0000313" key="4">
    <source>
        <dbReference type="Proteomes" id="UP000177987"/>
    </source>
</evidence>
<comment type="caution">
    <text evidence="3">The sequence shown here is derived from an EMBL/GenBank/DDBJ whole genome shotgun (WGS) entry which is preliminary data.</text>
</comment>
<organism evidence="3 4">
    <name type="scientific">Candidatus Yonathbacteria bacterium RIFCSPLOWO2_01_FULL_47_33b</name>
    <dbReference type="NCBI Taxonomy" id="1802727"/>
    <lineage>
        <taxon>Bacteria</taxon>
        <taxon>Candidatus Yonathiibacteriota</taxon>
    </lineage>
</organism>
<keyword evidence="1" id="KW-1133">Transmembrane helix</keyword>
<evidence type="ECO:0000256" key="1">
    <source>
        <dbReference type="SAM" id="Phobius"/>
    </source>
</evidence>
<accession>A0A1G2SGP7</accession>
<keyword evidence="1" id="KW-0472">Membrane</keyword>
<name>A0A1G2SGP7_9BACT</name>
<dbReference type="InterPro" id="IPR038670">
    <property type="entry name" value="HslJ-like_sf"/>
</dbReference>
<gene>
    <name evidence="3" type="ORF">A2937_02935</name>
</gene>
<sequence>MPRNVASYFFFVTPTGFGRTFTSLKILYITGYNILCIRSEIKMRTLLFPHSFEYNITMNKTTIGIAVVVLIIIAAALGLGAFKFNVAVNDSSIGIEIGASGPKDAIYIINDQAVTLKNGVAETEAAPGSASKITTKYFGNEVKHDLDGDGREDVAFLLTQEMGGSGTFFYVVAALNKVDGWVGSHATLLGDRIAPQTTNMGKGNILIVNYVERNPGESFAVRPSMGKSLYLLLDPQTMRFGEVVQNFEGEADPARMTLGMKTWNWISTTYNNDTQVKPRTVSKFTITFKNNGTFAATTDCNSVGGDYTTSGNKLTFGKMMSTMMYCDGSQESDFVKMLSEIQSFLFTSKGELVLNFKLDSGSMTLR</sequence>
<keyword evidence="1" id="KW-0812">Transmembrane</keyword>
<dbReference type="Gene3D" id="2.40.128.270">
    <property type="match status" value="1"/>
</dbReference>
<protein>
    <recommendedName>
        <fullName evidence="2">DUF306 domain-containing protein</fullName>
    </recommendedName>
</protein>
<dbReference type="STRING" id="1802727.A2937_02935"/>
<dbReference type="Pfam" id="PF03724">
    <property type="entry name" value="META"/>
    <property type="match status" value="1"/>
</dbReference>
<dbReference type="InterPro" id="IPR005184">
    <property type="entry name" value="DUF306_Meta_HslJ"/>
</dbReference>
<dbReference type="InterPro" id="IPR053147">
    <property type="entry name" value="Hsp_HslJ-like"/>
</dbReference>
<feature type="transmembrane region" description="Helical" evidence="1">
    <location>
        <begin position="62"/>
        <end position="82"/>
    </location>
</feature>
<dbReference type="Proteomes" id="UP000177987">
    <property type="component" value="Unassembled WGS sequence"/>
</dbReference>
<dbReference type="EMBL" id="MHUW01000007">
    <property type="protein sequence ID" value="OHA84124.1"/>
    <property type="molecule type" value="Genomic_DNA"/>
</dbReference>